<dbReference type="EMBL" id="QXFV01001356">
    <property type="protein sequence ID" value="KAE9007918.1"/>
    <property type="molecule type" value="Genomic_DNA"/>
</dbReference>
<name>A0A6A3KR99_9STRA</name>
<proteinExistence type="predicted"/>
<accession>A0A6A3KR99</accession>
<gene>
    <name evidence="3" type="ORF">PR001_g16845</name>
    <name evidence="2" type="ORF">PR002_g19522</name>
    <name evidence="4" type="ORF">PR003_g16745</name>
</gene>
<dbReference type="OrthoDB" id="167398at2759"/>
<evidence type="ECO:0000313" key="3">
    <source>
        <dbReference type="EMBL" id="KAE9007918.1"/>
    </source>
</evidence>
<protein>
    <submittedName>
        <fullName evidence="3">Uncharacterized protein</fullName>
    </submittedName>
</protein>
<evidence type="ECO:0000313" key="4">
    <source>
        <dbReference type="EMBL" id="KAE9324405.1"/>
    </source>
</evidence>
<dbReference type="Proteomes" id="UP000429607">
    <property type="component" value="Unassembled WGS sequence"/>
</dbReference>
<dbReference type="Proteomes" id="UP000435112">
    <property type="component" value="Unassembled WGS sequence"/>
</dbReference>
<keyword evidence="1" id="KW-0812">Transmembrane</keyword>
<keyword evidence="1" id="KW-1133">Transmembrane helix</keyword>
<keyword evidence="1" id="KW-0472">Membrane</keyword>
<dbReference type="AlphaFoldDB" id="A0A6A3KR99"/>
<evidence type="ECO:0000313" key="2">
    <source>
        <dbReference type="EMBL" id="KAE8995751.1"/>
    </source>
</evidence>
<keyword evidence="6" id="KW-1185">Reference proteome</keyword>
<dbReference type="EMBL" id="QXFT01001241">
    <property type="protein sequence ID" value="KAE9324405.1"/>
    <property type="molecule type" value="Genomic_DNA"/>
</dbReference>
<dbReference type="EMBL" id="QXFU01001774">
    <property type="protein sequence ID" value="KAE8995751.1"/>
    <property type="molecule type" value="Genomic_DNA"/>
</dbReference>
<evidence type="ECO:0000313" key="7">
    <source>
        <dbReference type="Proteomes" id="UP000435112"/>
    </source>
</evidence>
<evidence type="ECO:0000313" key="6">
    <source>
        <dbReference type="Proteomes" id="UP000434957"/>
    </source>
</evidence>
<organism evidence="3 5">
    <name type="scientific">Phytophthora rubi</name>
    <dbReference type="NCBI Taxonomy" id="129364"/>
    <lineage>
        <taxon>Eukaryota</taxon>
        <taxon>Sar</taxon>
        <taxon>Stramenopiles</taxon>
        <taxon>Oomycota</taxon>
        <taxon>Peronosporomycetes</taxon>
        <taxon>Peronosporales</taxon>
        <taxon>Peronosporaceae</taxon>
        <taxon>Phytophthora</taxon>
    </lineage>
</organism>
<evidence type="ECO:0000313" key="5">
    <source>
        <dbReference type="Proteomes" id="UP000429607"/>
    </source>
</evidence>
<reference evidence="5 7" key="1">
    <citation type="submission" date="2018-09" db="EMBL/GenBank/DDBJ databases">
        <title>Genomic investigation of the strawberry pathogen Phytophthora fragariae indicates pathogenicity is determined by transcriptional variation in three key races.</title>
        <authorList>
            <person name="Adams T.M."/>
            <person name="Armitage A.D."/>
            <person name="Sobczyk M.K."/>
            <person name="Bates H.J."/>
            <person name="Dunwell J.M."/>
            <person name="Nellist C.F."/>
            <person name="Harrison R.J."/>
        </authorList>
    </citation>
    <scope>NUCLEOTIDE SEQUENCE [LARGE SCALE GENOMIC DNA]</scope>
    <source>
        <strain evidence="3 5">SCRP249</strain>
        <strain evidence="2 7">SCRP324</strain>
        <strain evidence="4 6">SCRP333</strain>
    </source>
</reference>
<comment type="caution">
    <text evidence="3">The sequence shown here is derived from an EMBL/GenBank/DDBJ whole genome shotgun (WGS) entry which is preliminary data.</text>
</comment>
<evidence type="ECO:0000256" key="1">
    <source>
        <dbReference type="SAM" id="Phobius"/>
    </source>
</evidence>
<dbReference type="Proteomes" id="UP000434957">
    <property type="component" value="Unassembled WGS sequence"/>
</dbReference>
<feature type="transmembrane region" description="Helical" evidence="1">
    <location>
        <begin position="45"/>
        <end position="64"/>
    </location>
</feature>
<sequence length="78" mass="8646">MTMTPTAHSSRGSARLVAARVADVYVRDRRCDAATDAGMLNTSKYWIIISAAYLFISNVAFPMLPVTINCGWMEFIDI</sequence>